<evidence type="ECO:0000256" key="5">
    <source>
        <dbReference type="ARBA" id="ARBA00022917"/>
    </source>
</evidence>
<organism evidence="10 11">
    <name type="scientific">Carboxydichorda subterranea</name>
    <dbReference type="NCBI Taxonomy" id="3109565"/>
    <lineage>
        <taxon>Bacteria</taxon>
        <taxon>Bacillati</taxon>
        <taxon>Bacillota</taxon>
        <taxon>Limnochordia</taxon>
        <taxon>Limnochordales</taxon>
        <taxon>Geochordaceae</taxon>
        <taxon>Carboxydichorda</taxon>
    </lineage>
</organism>
<evidence type="ECO:0000313" key="10">
    <source>
        <dbReference type="EMBL" id="WRP17685.1"/>
    </source>
</evidence>
<evidence type="ECO:0000256" key="1">
    <source>
        <dbReference type="ARBA" id="ARBA00005594"/>
    </source>
</evidence>
<keyword evidence="2 8" id="KW-0436">Ligase</keyword>
<keyword evidence="6 8" id="KW-0030">Aminoacyl-tRNA synthetase</keyword>
<feature type="binding site" evidence="8">
    <location>
        <begin position="147"/>
        <end position="149"/>
    </location>
    <ligand>
        <name>ATP</name>
        <dbReference type="ChEBI" id="CHEBI:30616"/>
    </ligand>
</feature>
<evidence type="ECO:0000256" key="4">
    <source>
        <dbReference type="ARBA" id="ARBA00022840"/>
    </source>
</evidence>
<evidence type="ECO:0000256" key="8">
    <source>
        <dbReference type="HAMAP-Rule" id="MF_00140"/>
    </source>
</evidence>
<comment type="subcellular location">
    <subcellularLocation>
        <location evidence="8">Cytoplasm</location>
    </subcellularLocation>
</comment>
<dbReference type="InterPro" id="IPR014729">
    <property type="entry name" value="Rossmann-like_a/b/a_fold"/>
</dbReference>
<dbReference type="GO" id="GO:0004830">
    <property type="term" value="F:tryptophan-tRNA ligase activity"/>
    <property type="evidence" value="ECO:0007669"/>
    <property type="project" value="UniProtKB-EC"/>
</dbReference>
<evidence type="ECO:0000256" key="2">
    <source>
        <dbReference type="ARBA" id="ARBA00022598"/>
    </source>
</evidence>
<keyword evidence="8" id="KW-0963">Cytoplasm</keyword>
<dbReference type="CDD" id="cd00806">
    <property type="entry name" value="TrpRS_core"/>
    <property type="match status" value="1"/>
</dbReference>
<dbReference type="InterPro" id="IPR024109">
    <property type="entry name" value="Trp-tRNA-ligase_bac-type"/>
</dbReference>
<evidence type="ECO:0000313" key="11">
    <source>
        <dbReference type="Proteomes" id="UP001332192"/>
    </source>
</evidence>
<dbReference type="NCBIfam" id="TIGR00233">
    <property type="entry name" value="trpS"/>
    <property type="match status" value="1"/>
</dbReference>
<evidence type="ECO:0000256" key="6">
    <source>
        <dbReference type="ARBA" id="ARBA00023146"/>
    </source>
</evidence>
<dbReference type="InterPro" id="IPR002306">
    <property type="entry name" value="Trp-tRNA-ligase"/>
</dbReference>
<gene>
    <name evidence="8 10" type="primary">trpS</name>
    <name evidence="10" type="ORF">U7230_01315</name>
</gene>
<comment type="catalytic activity">
    <reaction evidence="7 8">
        <text>tRNA(Trp) + L-tryptophan + ATP = L-tryptophyl-tRNA(Trp) + AMP + diphosphate + H(+)</text>
        <dbReference type="Rhea" id="RHEA:24080"/>
        <dbReference type="Rhea" id="RHEA-COMP:9671"/>
        <dbReference type="Rhea" id="RHEA-COMP:9705"/>
        <dbReference type="ChEBI" id="CHEBI:15378"/>
        <dbReference type="ChEBI" id="CHEBI:30616"/>
        <dbReference type="ChEBI" id="CHEBI:33019"/>
        <dbReference type="ChEBI" id="CHEBI:57912"/>
        <dbReference type="ChEBI" id="CHEBI:78442"/>
        <dbReference type="ChEBI" id="CHEBI:78535"/>
        <dbReference type="ChEBI" id="CHEBI:456215"/>
        <dbReference type="EC" id="6.1.1.2"/>
    </reaction>
</comment>
<reference evidence="10 11" key="1">
    <citation type="journal article" date="2024" name="Front. Microbiol.">
        <title>Novel thermophilic genera Geochorda gen. nov. and Carboxydochorda gen. nov. from the deep terrestrial subsurface reveal the ecophysiological diversity in the class Limnochordia.</title>
        <authorList>
            <person name="Karnachuk O.V."/>
            <person name="Lukina A.P."/>
            <person name="Avakyan M.R."/>
            <person name="Kadnikov V.V."/>
            <person name="Begmatov S."/>
            <person name="Beletsky A.V."/>
            <person name="Vlasova K.G."/>
            <person name="Novikov A.A."/>
            <person name="Shcherbakova V.A."/>
            <person name="Mardanov A.V."/>
            <person name="Ravin N.V."/>
        </authorList>
    </citation>
    <scope>NUCLEOTIDE SEQUENCE [LARGE SCALE GENOMIC DNA]</scope>
    <source>
        <strain evidence="10 11">L945</strain>
    </source>
</reference>
<dbReference type="Pfam" id="PF00579">
    <property type="entry name" value="tRNA-synt_1b"/>
    <property type="match status" value="1"/>
</dbReference>
<dbReference type="PANTHER" id="PTHR43766:SF1">
    <property type="entry name" value="TRYPTOPHAN--TRNA LIGASE, MITOCHONDRIAL"/>
    <property type="match status" value="1"/>
</dbReference>
<feature type="short sequence motif" description="'KMSKS' region" evidence="8">
    <location>
        <begin position="194"/>
        <end position="198"/>
    </location>
</feature>
<keyword evidence="4 8" id="KW-0067">ATP-binding</keyword>
<feature type="binding site" evidence="8">
    <location>
        <position position="135"/>
    </location>
    <ligand>
        <name>L-tryptophan</name>
        <dbReference type="ChEBI" id="CHEBI:57912"/>
    </ligand>
</feature>
<feature type="binding site" evidence="8">
    <location>
        <position position="185"/>
    </location>
    <ligand>
        <name>ATP</name>
        <dbReference type="ChEBI" id="CHEBI:30616"/>
    </ligand>
</feature>
<dbReference type="Proteomes" id="UP001332192">
    <property type="component" value="Chromosome"/>
</dbReference>
<dbReference type="InterPro" id="IPR002305">
    <property type="entry name" value="aa-tRNA-synth_Ic"/>
</dbReference>
<proteinExistence type="inferred from homology"/>
<feature type="binding site" evidence="8">
    <location>
        <begin position="11"/>
        <end position="13"/>
    </location>
    <ligand>
        <name>ATP</name>
        <dbReference type="ChEBI" id="CHEBI:30616"/>
    </ligand>
</feature>
<feature type="binding site" evidence="8">
    <location>
        <begin position="194"/>
        <end position="198"/>
    </location>
    <ligand>
        <name>ATP</name>
        <dbReference type="ChEBI" id="CHEBI:30616"/>
    </ligand>
</feature>
<dbReference type="PRINTS" id="PR01039">
    <property type="entry name" value="TRNASYNTHTRP"/>
</dbReference>
<evidence type="ECO:0000256" key="3">
    <source>
        <dbReference type="ARBA" id="ARBA00022741"/>
    </source>
</evidence>
<protein>
    <recommendedName>
        <fullName evidence="8">Tryptophan--tRNA ligase</fullName>
        <ecNumber evidence="8">6.1.1.2</ecNumber>
    </recommendedName>
    <alternativeName>
        <fullName evidence="8">Tryptophanyl-tRNA synthetase</fullName>
        <shortName evidence="8">TrpRS</shortName>
    </alternativeName>
</protein>
<dbReference type="EMBL" id="CP141615">
    <property type="protein sequence ID" value="WRP17685.1"/>
    <property type="molecule type" value="Genomic_DNA"/>
</dbReference>
<keyword evidence="5 8" id="KW-0648">Protein biosynthesis</keyword>
<feature type="binding site" evidence="8">
    <location>
        <begin position="19"/>
        <end position="20"/>
    </location>
    <ligand>
        <name>ATP</name>
        <dbReference type="ChEBI" id="CHEBI:30616"/>
    </ligand>
</feature>
<comment type="function">
    <text evidence="8">Catalyzes the attachment of tryptophan to tRNA(Trp).</text>
</comment>
<dbReference type="Gene3D" id="1.10.240.10">
    <property type="entry name" value="Tyrosyl-Transfer RNA Synthetase"/>
    <property type="match status" value="1"/>
</dbReference>
<evidence type="ECO:0000256" key="7">
    <source>
        <dbReference type="ARBA" id="ARBA00049929"/>
    </source>
</evidence>
<comment type="similarity">
    <text evidence="1 8 9">Belongs to the class-I aminoacyl-tRNA synthetase family.</text>
</comment>
<keyword evidence="11" id="KW-1185">Reference proteome</keyword>
<dbReference type="PROSITE" id="PS00178">
    <property type="entry name" value="AA_TRNA_LIGASE_I"/>
    <property type="match status" value="1"/>
</dbReference>
<dbReference type="PANTHER" id="PTHR43766">
    <property type="entry name" value="TRYPTOPHAN--TRNA LIGASE, MITOCHONDRIAL"/>
    <property type="match status" value="1"/>
</dbReference>
<dbReference type="InterPro" id="IPR050203">
    <property type="entry name" value="Trp-tRNA_synthetase"/>
</dbReference>
<dbReference type="Gene3D" id="3.40.50.620">
    <property type="entry name" value="HUPs"/>
    <property type="match status" value="1"/>
</dbReference>
<comment type="caution">
    <text evidence="8">Lacks conserved residue(s) required for the propagation of feature annotation.</text>
</comment>
<sequence>MSTHTVFSGIQPSGGIHVGNLLGALRNWVSLQDQYPCYFCIVDYHAITVPYDPRELPQRVRDAVLVNVAAGLDPNRSVIFVQSQVPQHTELAWLFNCITPLGQLQRMTQFKDKARQHAEAVNAGLLNYPVLQAADILLYKADLVPVGEDQVQHIELTRDIARRFNSLFGPTFPEPEAYLAKGARIMALDDPTRKMSKSEPRGAIGMLDPPEVIREKVRSAVTDPGPAGAEMSPGVLNLFTLLELTAPADVVAHFRAAYSDGTIRYVELKQALADALVELVTPIQERYRELSARPGTVEEVLAAGGERARKVASQVLAEVRDRMGLPVWASVAGR</sequence>
<keyword evidence="3 8" id="KW-0547">Nucleotide-binding</keyword>
<dbReference type="EC" id="6.1.1.2" evidence="8"/>
<dbReference type="HAMAP" id="MF_00140_B">
    <property type="entry name" value="Trp_tRNA_synth_B"/>
    <property type="match status" value="1"/>
</dbReference>
<dbReference type="InterPro" id="IPR001412">
    <property type="entry name" value="aa-tRNA-synth_I_CS"/>
</dbReference>
<dbReference type="SUPFAM" id="SSF52374">
    <property type="entry name" value="Nucleotidylyl transferase"/>
    <property type="match status" value="1"/>
</dbReference>
<name>A0ABZ1BYK8_9FIRM</name>
<evidence type="ECO:0000256" key="9">
    <source>
        <dbReference type="RuleBase" id="RU363036"/>
    </source>
</evidence>
<dbReference type="RefSeq" id="WP_324716955.1">
    <property type="nucleotide sequence ID" value="NZ_CP141615.1"/>
</dbReference>
<accession>A0ABZ1BYK8</accession>
<comment type="subunit">
    <text evidence="8">Homodimer.</text>
</comment>